<keyword evidence="4 7" id="KW-0238">DNA-binding</keyword>
<feature type="domain" description="OmpR/PhoB-type" evidence="9">
    <location>
        <begin position="124"/>
        <end position="222"/>
    </location>
</feature>
<protein>
    <submittedName>
        <fullName evidence="10">DNA-binding response regulator</fullName>
    </submittedName>
</protein>
<dbReference type="Gene3D" id="1.10.10.10">
    <property type="entry name" value="Winged helix-like DNA-binding domain superfamily/Winged helix DNA-binding domain"/>
    <property type="match status" value="1"/>
</dbReference>
<dbReference type="Gene3D" id="3.40.50.2300">
    <property type="match status" value="1"/>
</dbReference>
<dbReference type="SUPFAM" id="SSF52172">
    <property type="entry name" value="CheY-like"/>
    <property type="match status" value="1"/>
</dbReference>
<dbReference type="InterPro" id="IPR001867">
    <property type="entry name" value="OmpR/PhoB-type_DNA-bd"/>
</dbReference>
<dbReference type="SMART" id="SM00862">
    <property type="entry name" value="Trans_reg_C"/>
    <property type="match status" value="1"/>
</dbReference>
<evidence type="ECO:0000256" key="7">
    <source>
        <dbReference type="PROSITE-ProRule" id="PRU01091"/>
    </source>
</evidence>
<dbReference type="Gene3D" id="6.10.250.690">
    <property type="match status" value="1"/>
</dbReference>
<dbReference type="PROSITE" id="PS50110">
    <property type="entry name" value="RESPONSE_REGULATORY"/>
    <property type="match status" value="1"/>
</dbReference>
<dbReference type="InterPro" id="IPR001789">
    <property type="entry name" value="Sig_transdc_resp-reg_receiver"/>
</dbReference>
<name>A0ABQ3UX61_9CHLR</name>
<feature type="domain" description="Response regulatory" evidence="8">
    <location>
        <begin position="2"/>
        <end position="116"/>
    </location>
</feature>
<accession>A0ABQ3UX61</accession>
<dbReference type="InterPro" id="IPR039420">
    <property type="entry name" value="WalR-like"/>
</dbReference>
<evidence type="ECO:0000313" key="10">
    <source>
        <dbReference type="EMBL" id="GHO56975.1"/>
    </source>
</evidence>
<keyword evidence="1 6" id="KW-0597">Phosphoprotein</keyword>
<keyword evidence="5" id="KW-0804">Transcription</keyword>
<dbReference type="Pfam" id="PF00072">
    <property type="entry name" value="Response_reg"/>
    <property type="match status" value="1"/>
</dbReference>
<sequence>MRILVAEDHPSLGPDIQRGLERFHYVTDLATDGEDALASALATPYDLLILDVMLPSLDGFEVCRRLRSAHRTLPILFLTARGEIDDRVRGLDLGGDDYLVKPFVFRELEARVRALLRREKSATSATLQFEDLTLDTQTREAWRGSRQLTLSSREYALLEFLLHHPRQVLSRETIADHVWDGEAPYQSNIIDVYIRYLRNKLCASGEPDVIQAIRGVGYQLKGKTI</sequence>
<evidence type="ECO:0000256" key="5">
    <source>
        <dbReference type="ARBA" id="ARBA00023163"/>
    </source>
</evidence>
<keyword evidence="3" id="KW-0805">Transcription regulation</keyword>
<dbReference type="RefSeq" id="WP_201373421.1">
    <property type="nucleotide sequence ID" value="NZ_BNJG01000002.1"/>
</dbReference>
<feature type="DNA-binding region" description="OmpR/PhoB-type" evidence="7">
    <location>
        <begin position="124"/>
        <end position="222"/>
    </location>
</feature>
<dbReference type="InterPro" id="IPR011006">
    <property type="entry name" value="CheY-like_superfamily"/>
</dbReference>
<dbReference type="PANTHER" id="PTHR48111">
    <property type="entry name" value="REGULATOR OF RPOS"/>
    <property type="match status" value="1"/>
</dbReference>
<evidence type="ECO:0000256" key="4">
    <source>
        <dbReference type="ARBA" id="ARBA00023125"/>
    </source>
</evidence>
<dbReference type="Proteomes" id="UP000654345">
    <property type="component" value="Unassembled WGS sequence"/>
</dbReference>
<evidence type="ECO:0000256" key="2">
    <source>
        <dbReference type="ARBA" id="ARBA00023012"/>
    </source>
</evidence>
<organism evidence="10 11">
    <name type="scientific">Ktedonobacter robiniae</name>
    <dbReference type="NCBI Taxonomy" id="2778365"/>
    <lineage>
        <taxon>Bacteria</taxon>
        <taxon>Bacillati</taxon>
        <taxon>Chloroflexota</taxon>
        <taxon>Ktedonobacteria</taxon>
        <taxon>Ktedonobacterales</taxon>
        <taxon>Ktedonobacteraceae</taxon>
        <taxon>Ktedonobacter</taxon>
    </lineage>
</organism>
<gene>
    <name evidence="10" type="ORF">KSB_54500</name>
</gene>
<evidence type="ECO:0000256" key="6">
    <source>
        <dbReference type="PROSITE-ProRule" id="PRU00169"/>
    </source>
</evidence>
<dbReference type="CDD" id="cd19935">
    <property type="entry name" value="REC_OmpR_CusR-like"/>
    <property type="match status" value="1"/>
</dbReference>
<dbReference type="CDD" id="cd00383">
    <property type="entry name" value="trans_reg_C"/>
    <property type="match status" value="1"/>
</dbReference>
<dbReference type="SMART" id="SM00448">
    <property type="entry name" value="REC"/>
    <property type="match status" value="1"/>
</dbReference>
<feature type="modified residue" description="4-aspartylphosphate" evidence="6">
    <location>
        <position position="51"/>
    </location>
</feature>
<evidence type="ECO:0000313" key="11">
    <source>
        <dbReference type="Proteomes" id="UP000654345"/>
    </source>
</evidence>
<dbReference type="PANTHER" id="PTHR48111:SF22">
    <property type="entry name" value="REGULATOR OF RPOS"/>
    <property type="match status" value="1"/>
</dbReference>
<dbReference type="GO" id="GO:0003677">
    <property type="term" value="F:DNA binding"/>
    <property type="evidence" value="ECO:0007669"/>
    <property type="project" value="UniProtKB-KW"/>
</dbReference>
<dbReference type="EMBL" id="BNJG01000002">
    <property type="protein sequence ID" value="GHO56975.1"/>
    <property type="molecule type" value="Genomic_DNA"/>
</dbReference>
<dbReference type="Pfam" id="PF00486">
    <property type="entry name" value="Trans_reg_C"/>
    <property type="match status" value="1"/>
</dbReference>
<evidence type="ECO:0000256" key="1">
    <source>
        <dbReference type="ARBA" id="ARBA00022553"/>
    </source>
</evidence>
<comment type="caution">
    <text evidence="10">The sequence shown here is derived from an EMBL/GenBank/DDBJ whole genome shotgun (WGS) entry which is preliminary data.</text>
</comment>
<evidence type="ECO:0000259" key="9">
    <source>
        <dbReference type="PROSITE" id="PS51755"/>
    </source>
</evidence>
<proteinExistence type="predicted"/>
<keyword evidence="2" id="KW-0902">Two-component regulatory system</keyword>
<evidence type="ECO:0000259" key="8">
    <source>
        <dbReference type="PROSITE" id="PS50110"/>
    </source>
</evidence>
<dbReference type="InterPro" id="IPR036388">
    <property type="entry name" value="WH-like_DNA-bd_sf"/>
</dbReference>
<reference evidence="10 11" key="1">
    <citation type="journal article" date="2021" name="Int. J. Syst. Evol. Microbiol.">
        <title>Reticulibacter mediterranei gen. nov., sp. nov., within the new family Reticulibacteraceae fam. nov., and Ktedonospora formicarum gen. nov., sp. nov., Ktedonobacter robiniae sp. nov., Dictyobacter formicarum sp. nov. and Dictyobacter arantiisoli sp. nov., belonging to the class Ktedonobacteria.</title>
        <authorList>
            <person name="Yabe S."/>
            <person name="Zheng Y."/>
            <person name="Wang C.M."/>
            <person name="Sakai Y."/>
            <person name="Abe K."/>
            <person name="Yokota A."/>
            <person name="Donadio S."/>
            <person name="Cavaletti L."/>
            <person name="Monciardini P."/>
        </authorList>
    </citation>
    <scope>NUCLEOTIDE SEQUENCE [LARGE SCALE GENOMIC DNA]</scope>
    <source>
        <strain evidence="10 11">SOSP1-30</strain>
    </source>
</reference>
<evidence type="ECO:0000256" key="3">
    <source>
        <dbReference type="ARBA" id="ARBA00023015"/>
    </source>
</evidence>
<keyword evidence="11" id="KW-1185">Reference proteome</keyword>
<dbReference type="PROSITE" id="PS51755">
    <property type="entry name" value="OMPR_PHOB"/>
    <property type="match status" value="1"/>
</dbReference>